<dbReference type="EMBL" id="JABFOF010000002">
    <property type="protein sequence ID" value="KAG2404610.1"/>
    <property type="molecule type" value="Genomic_DNA"/>
</dbReference>
<dbReference type="GO" id="GO:0006096">
    <property type="term" value="P:glycolytic process"/>
    <property type="evidence" value="ECO:0007669"/>
    <property type="project" value="UniProtKB-KW"/>
</dbReference>
<sequence length="253" mass="28510">MERLRKRYRTEIQRLRSLPLPRLINNSTTASPSSWVHFKSMFSVEKGPNKPHTITATNPNIPTNNLNFPDDDNDDDDLFEEFKNTPGSNTRSLNKLYKNGFGSRFASGFRIRIPAEEADFFGDIVPPKLKIPSIIRTPDMSAMHHDASSDLNVIGTKLKDLLKINNTSPQMRKLVVELCEVCMSFDAADCLKQHPTLIGIKLVEASFSFHCSGFMIGRVAEFDMPTRLLEDKSSMFLKLVTEYSSCSSGIPEC</sequence>
<organism evidence="6 7">
    <name type="scientific">Phaseolus angularis</name>
    <name type="common">Azuki bean</name>
    <name type="synonym">Vigna angularis</name>
    <dbReference type="NCBI Taxonomy" id="3914"/>
    <lineage>
        <taxon>Eukaryota</taxon>
        <taxon>Viridiplantae</taxon>
        <taxon>Streptophyta</taxon>
        <taxon>Embryophyta</taxon>
        <taxon>Tracheophyta</taxon>
        <taxon>Spermatophyta</taxon>
        <taxon>Magnoliopsida</taxon>
        <taxon>eudicotyledons</taxon>
        <taxon>Gunneridae</taxon>
        <taxon>Pentapetalae</taxon>
        <taxon>rosids</taxon>
        <taxon>fabids</taxon>
        <taxon>Fabales</taxon>
        <taxon>Fabaceae</taxon>
        <taxon>Papilionoideae</taxon>
        <taxon>50 kb inversion clade</taxon>
        <taxon>NPAAA clade</taxon>
        <taxon>indigoferoid/millettioid clade</taxon>
        <taxon>Phaseoleae</taxon>
        <taxon>Vigna</taxon>
    </lineage>
</organism>
<evidence type="ECO:0000313" key="7">
    <source>
        <dbReference type="Proteomes" id="UP000743370"/>
    </source>
</evidence>
<evidence type="ECO:0000259" key="5">
    <source>
        <dbReference type="Pfam" id="PF03727"/>
    </source>
</evidence>
<dbReference type="InterPro" id="IPR022673">
    <property type="entry name" value="Hexokinase_C"/>
</dbReference>
<dbReference type="GO" id="GO:0005524">
    <property type="term" value="F:ATP binding"/>
    <property type="evidence" value="ECO:0007669"/>
    <property type="project" value="InterPro"/>
</dbReference>
<dbReference type="Pfam" id="PF03727">
    <property type="entry name" value="Hexokinase_2"/>
    <property type="match status" value="1"/>
</dbReference>
<evidence type="ECO:0000313" key="6">
    <source>
        <dbReference type="EMBL" id="KAG2404610.1"/>
    </source>
</evidence>
<keyword evidence="4" id="KW-0324">Glycolysis</keyword>
<comment type="caution">
    <text evidence="6">The sequence shown here is derived from an EMBL/GenBank/DDBJ whole genome shotgun (WGS) entry which is preliminary data.</text>
</comment>
<dbReference type="GO" id="GO:0004396">
    <property type="term" value="F:hexokinase activity"/>
    <property type="evidence" value="ECO:0007669"/>
    <property type="project" value="UniProtKB-EC"/>
</dbReference>
<accession>A0A8T0KW97</accession>
<comment type="pathway">
    <text evidence="1">Carbohydrate degradation.</text>
</comment>
<evidence type="ECO:0000256" key="1">
    <source>
        <dbReference type="ARBA" id="ARBA00004921"/>
    </source>
</evidence>
<gene>
    <name evidence="6" type="ORF">HKW66_Vig0115320</name>
</gene>
<dbReference type="InterPro" id="IPR043129">
    <property type="entry name" value="ATPase_NBD"/>
</dbReference>
<dbReference type="AlphaFoldDB" id="A0A8T0KW97"/>
<proteinExistence type="predicted"/>
<protein>
    <recommendedName>
        <fullName evidence="3">hexokinase</fullName>
        <ecNumber evidence="3">2.7.1.1</ecNumber>
    </recommendedName>
</protein>
<evidence type="ECO:0000256" key="4">
    <source>
        <dbReference type="ARBA" id="ARBA00023152"/>
    </source>
</evidence>
<evidence type="ECO:0000256" key="2">
    <source>
        <dbReference type="ARBA" id="ARBA00005028"/>
    </source>
</evidence>
<dbReference type="EC" id="2.7.1.1" evidence="3"/>
<name>A0A8T0KW97_PHAAN</name>
<evidence type="ECO:0000256" key="3">
    <source>
        <dbReference type="ARBA" id="ARBA00012324"/>
    </source>
</evidence>
<reference evidence="6 7" key="1">
    <citation type="submission" date="2020-05" db="EMBL/GenBank/DDBJ databases">
        <title>Vigna angularis (adzuki bean) Var. LongXiaoDou No. 4 denovo assembly.</title>
        <authorList>
            <person name="Xiang H."/>
        </authorList>
    </citation>
    <scope>NUCLEOTIDE SEQUENCE [LARGE SCALE GENOMIC DNA]</scope>
    <source>
        <tissue evidence="6">Leaf</tissue>
    </source>
</reference>
<dbReference type="SUPFAM" id="SSF53067">
    <property type="entry name" value="Actin-like ATPase domain"/>
    <property type="match status" value="1"/>
</dbReference>
<dbReference type="Proteomes" id="UP000743370">
    <property type="component" value="Unassembled WGS sequence"/>
</dbReference>
<comment type="pathway">
    <text evidence="2">Carbohydrate metabolism; hexose metabolism.</text>
</comment>
<dbReference type="Gene3D" id="3.40.367.20">
    <property type="match status" value="1"/>
</dbReference>
<feature type="domain" description="Hexokinase C-terminal" evidence="5">
    <location>
        <begin position="118"/>
        <end position="181"/>
    </location>
</feature>